<keyword evidence="8" id="KW-1185">Reference proteome</keyword>
<reference evidence="8" key="1">
    <citation type="journal article" date="2016" name="G3 (Bethesda)">
        <title>First Draft Assembly and Annotation of the Genome of a California Endemic Oak Quercus lobata Nee (Fagaceae).</title>
        <authorList>
            <person name="Sork V.L."/>
            <person name="Fitz-Gibbon S.T."/>
            <person name="Puiu D."/>
            <person name="Crepeau M."/>
            <person name="Gugger P.F."/>
            <person name="Sherman R."/>
            <person name="Stevens K."/>
            <person name="Langley C.H."/>
            <person name="Pellegrini M."/>
            <person name="Salzberg S.L."/>
        </authorList>
    </citation>
    <scope>NUCLEOTIDE SEQUENCE [LARGE SCALE GENOMIC DNA]</scope>
    <source>
        <strain evidence="8">cv. SW786</strain>
    </source>
</reference>
<feature type="region of interest" description="Disordered" evidence="6">
    <location>
        <begin position="31"/>
        <end position="54"/>
    </location>
</feature>
<evidence type="ECO:0000313" key="8">
    <source>
        <dbReference type="Proteomes" id="UP000594261"/>
    </source>
</evidence>
<comment type="subcellular location">
    <subcellularLocation>
        <location evidence="1">Membrane</location>
    </subcellularLocation>
</comment>
<dbReference type="Proteomes" id="UP000594261">
    <property type="component" value="Chromosome 2"/>
</dbReference>
<evidence type="ECO:0000256" key="6">
    <source>
        <dbReference type="SAM" id="MobiDB-lite"/>
    </source>
</evidence>
<evidence type="ECO:0000256" key="5">
    <source>
        <dbReference type="ARBA" id="ARBA00023136"/>
    </source>
</evidence>
<organism evidence="7 8">
    <name type="scientific">Quercus lobata</name>
    <name type="common">Valley oak</name>
    <dbReference type="NCBI Taxonomy" id="97700"/>
    <lineage>
        <taxon>Eukaryota</taxon>
        <taxon>Viridiplantae</taxon>
        <taxon>Streptophyta</taxon>
        <taxon>Embryophyta</taxon>
        <taxon>Tracheophyta</taxon>
        <taxon>Spermatophyta</taxon>
        <taxon>Magnoliopsida</taxon>
        <taxon>eudicotyledons</taxon>
        <taxon>Gunneridae</taxon>
        <taxon>Pentapetalae</taxon>
        <taxon>rosids</taxon>
        <taxon>fabids</taxon>
        <taxon>Fagales</taxon>
        <taxon>Fagaceae</taxon>
        <taxon>Quercus</taxon>
    </lineage>
</organism>
<dbReference type="InterPro" id="IPR007749">
    <property type="entry name" value="DUF677"/>
</dbReference>
<dbReference type="AlphaFoldDB" id="A0A7N2KZA0"/>
<dbReference type="OMA" id="VLEDHIC"/>
<keyword evidence="5" id="KW-0472">Membrane</keyword>
<sequence>MVIENWESNSIVPKSTIKIPKMLQCLSLKSSSSSSSKTSSAAPPAPPPPQNFQDKLNLHQVFSTHTTCLSKCANRFFRFWCTGNSTEAVSPQPSPTNINFSREYTRTVQTNSFSLMRSKIHHLQSQLHEQNGEIHHHSHSHNHDHYQLLLAELLDPNKECVEEALSHAKTSPFTTLVKDYFDHSENTTTLCLFLHFSVIRARALYTPLQTLLEDLNLGSSLSQSQCNHIFNSLVKFDRLDNPFPSPDSHNFNQMRQCYSQLKPQLARRLRKSCSRIHLICHATTGSAFCFICTADGVDHKEVAGVAQLEAATRGTFKLDEELVTIKCLVDSIIGAVDNHKSLIRIALERGNEKHPIQEVMKRLQIDQVSFQRKLEELEEHINRCFITINRARALLLQEIYGHQYCNSR</sequence>
<dbReference type="GO" id="GO:0016020">
    <property type="term" value="C:membrane"/>
    <property type="evidence" value="ECO:0007669"/>
    <property type="project" value="UniProtKB-SubCell"/>
</dbReference>
<protein>
    <submittedName>
        <fullName evidence="7">Uncharacterized protein</fullName>
    </submittedName>
</protein>
<keyword evidence="4" id="KW-1133">Transmembrane helix</keyword>
<dbReference type="Gramene" id="QL02p069213:mrna">
    <property type="protein sequence ID" value="QL02p069213:mrna:CDS:1"/>
    <property type="gene ID" value="QL02p069213"/>
</dbReference>
<evidence type="ECO:0000256" key="1">
    <source>
        <dbReference type="ARBA" id="ARBA00004370"/>
    </source>
</evidence>
<dbReference type="FunCoup" id="A0A7N2KZA0">
    <property type="interactions" value="928"/>
</dbReference>
<dbReference type="InParanoid" id="A0A7N2KZA0"/>
<name>A0A7N2KZA0_QUELO</name>
<evidence type="ECO:0000256" key="3">
    <source>
        <dbReference type="ARBA" id="ARBA00022692"/>
    </source>
</evidence>
<dbReference type="PANTHER" id="PTHR31113">
    <property type="entry name" value="UPF0496 PROTEIN 3-RELATED"/>
    <property type="match status" value="1"/>
</dbReference>
<dbReference type="EnsemblPlants" id="QL02p069213:mrna">
    <property type="protein sequence ID" value="QL02p069213:mrna:CDS:1"/>
    <property type="gene ID" value="QL02p069213"/>
</dbReference>
<keyword evidence="3" id="KW-0812">Transmembrane</keyword>
<proteinExistence type="inferred from homology"/>
<evidence type="ECO:0000256" key="4">
    <source>
        <dbReference type="ARBA" id="ARBA00022989"/>
    </source>
</evidence>
<evidence type="ECO:0000256" key="2">
    <source>
        <dbReference type="ARBA" id="ARBA00009074"/>
    </source>
</evidence>
<comment type="similarity">
    <text evidence="2">Belongs to the UPF0496 family.</text>
</comment>
<evidence type="ECO:0000313" key="7">
    <source>
        <dbReference type="EnsemblPlants" id="QL02p069213:mrna:CDS:1"/>
    </source>
</evidence>
<accession>A0A7N2KZA0</accession>
<feature type="compositionally biased region" description="Low complexity" evidence="6">
    <location>
        <begin position="31"/>
        <end position="42"/>
    </location>
</feature>
<dbReference type="PANTHER" id="PTHR31113:SF5">
    <property type="entry name" value="OS04G0405700 PROTEIN"/>
    <property type="match status" value="1"/>
</dbReference>
<reference evidence="7" key="2">
    <citation type="submission" date="2021-01" db="UniProtKB">
        <authorList>
            <consortium name="EnsemblPlants"/>
        </authorList>
    </citation>
    <scope>IDENTIFICATION</scope>
</reference>